<sequence length="276" mass="28867">MKLEHKYWSNNELQKDAGASPSAMRLQLSARQNHPGGEELAEHGVVHEPRRVLGLAEAAPGVFHELPRRRPPPFPARGLGELPPEEVLGCRGCRRGGAQRQQRVVGVADGRLPEVHPPLPRRGGVGLEAEALGAVDEDVAGLGVERDEARDLTVGDGEVALYGGQREGEDVGPVAAVLHHGPRWKPRLGLAAAGGLPGYGAAVVIVVSSGGRLHGFADAAVSASVGVGGRRLGVVGVIEAPLLPGEQLAGALDARDGLSRGADEQEDRRHSPCQIH</sequence>
<dbReference type="AlphaFoldDB" id="C4J5K4"/>
<name>C4J5K4_MAIZE</name>
<protein>
    <submittedName>
        <fullName evidence="2">Uncharacterized protein</fullName>
    </submittedName>
</protein>
<reference evidence="2" key="2">
    <citation type="submission" date="2012-06" db="EMBL/GenBank/DDBJ databases">
        <authorList>
            <person name="Yu Y."/>
            <person name="Currie J."/>
            <person name="Lomeli R."/>
            <person name="Angelova A."/>
            <person name="Collura K."/>
            <person name="Wissotski M."/>
            <person name="Campos D."/>
            <person name="Kudrna D."/>
            <person name="Golser W."/>
            <person name="Ashely E."/>
            <person name="Descour A."/>
            <person name="Fernandes J."/>
            <person name="Soderlund C."/>
            <person name="Walbot V."/>
        </authorList>
    </citation>
    <scope>NUCLEOTIDE SEQUENCE</scope>
    <source>
        <strain evidence="2">B73</strain>
    </source>
</reference>
<evidence type="ECO:0000313" key="2">
    <source>
        <dbReference type="EMBL" id="ACR36454.1"/>
    </source>
</evidence>
<organism evidence="2">
    <name type="scientific">Zea mays</name>
    <name type="common">Maize</name>
    <dbReference type="NCBI Taxonomy" id="4577"/>
    <lineage>
        <taxon>Eukaryota</taxon>
        <taxon>Viridiplantae</taxon>
        <taxon>Streptophyta</taxon>
        <taxon>Embryophyta</taxon>
        <taxon>Tracheophyta</taxon>
        <taxon>Spermatophyta</taxon>
        <taxon>Magnoliopsida</taxon>
        <taxon>Liliopsida</taxon>
        <taxon>Poales</taxon>
        <taxon>Poaceae</taxon>
        <taxon>PACMAD clade</taxon>
        <taxon>Panicoideae</taxon>
        <taxon>Andropogonodae</taxon>
        <taxon>Andropogoneae</taxon>
        <taxon>Tripsacinae</taxon>
        <taxon>Zea</taxon>
    </lineage>
</organism>
<feature type="region of interest" description="Disordered" evidence="1">
    <location>
        <begin position="1"/>
        <end position="21"/>
    </location>
</feature>
<feature type="compositionally biased region" description="Basic and acidic residues" evidence="1">
    <location>
        <begin position="257"/>
        <end position="270"/>
    </location>
</feature>
<proteinExistence type="evidence at transcript level"/>
<feature type="region of interest" description="Disordered" evidence="1">
    <location>
        <begin position="257"/>
        <end position="276"/>
    </location>
</feature>
<accession>C4J5K4</accession>
<dbReference type="EMBL" id="BT086101">
    <property type="protein sequence ID" value="ACR36454.1"/>
    <property type="molecule type" value="mRNA"/>
</dbReference>
<reference evidence="2" key="1">
    <citation type="journal article" date="2009" name="PLoS Genet.">
        <title>Sequencing, mapping, and analysis of 27,455 maize full-length cDNAs.</title>
        <authorList>
            <person name="Soderlund C."/>
            <person name="Descour A."/>
            <person name="Kudrna D."/>
            <person name="Bomhoff M."/>
            <person name="Boyd L."/>
            <person name="Currie J."/>
            <person name="Angelova A."/>
            <person name="Collura K."/>
            <person name="Wissotski M."/>
            <person name="Ashley E."/>
            <person name="Morrow D."/>
            <person name="Fernandes J."/>
            <person name="Walbot V."/>
            <person name="Yu Y."/>
        </authorList>
    </citation>
    <scope>NUCLEOTIDE SEQUENCE</scope>
    <source>
        <strain evidence="2">B73</strain>
    </source>
</reference>
<evidence type="ECO:0000256" key="1">
    <source>
        <dbReference type="SAM" id="MobiDB-lite"/>
    </source>
</evidence>